<proteinExistence type="predicted"/>
<protein>
    <submittedName>
        <fullName evidence="1">Uncharacterized protein</fullName>
    </submittedName>
</protein>
<keyword evidence="2" id="KW-1185">Reference proteome</keyword>
<evidence type="ECO:0000313" key="2">
    <source>
        <dbReference type="Proteomes" id="UP000663760"/>
    </source>
</evidence>
<accession>A0A7I8K5D2</accession>
<dbReference type="PANTHER" id="PTHR35286:SF1">
    <property type="entry name" value="EXPRESSED PROTEIN"/>
    <property type="match status" value="1"/>
</dbReference>
<name>A0A7I8K5D2_SPIIN</name>
<dbReference type="OrthoDB" id="1904011at2759"/>
<dbReference type="Proteomes" id="UP000663760">
    <property type="component" value="Chromosome 3"/>
</dbReference>
<dbReference type="EMBL" id="LR746266">
    <property type="protein sequence ID" value="CAA7392774.1"/>
    <property type="molecule type" value="Genomic_DNA"/>
</dbReference>
<gene>
    <name evidence="1" type="ORF">SI8410_03003626</name>
</gene>
<organism evidence="1 2">
    <name type="scientific">Spirodela intermedia</name>
    <name type="common">Intermediate duckweed</name>
    <dbReference type="NCBI Taxonomy" id="51605"/>
    <lineage>
        <taxon>Eukaryota</taxon>
        <taxon>Viridiplantae</taxon>
        <taxon>Streptophyta</taxon>
        <taxon>Embryophyta</taxon>
        <taxon>Tracheophyta</taxon>
        <taxon>Spermatophyta</taxon>
        <taxon>Magnoliopsida</taxon>
        <taxon>Liliopsida</taxon>
        <taxon>Araceae</taxon>
        <taxon>Lemnoideae</taxon>
        <taxon>Spirodela</taxon>
    </lineage>
</organism>
<dbReference type="PANTHER" id="PTHR35286">
    <property type="entry name" value="EXPRESSED PROTEIN"/>
    <property type="match status" value="1"/>
</dbReference>
<evidence type="ECO:0000313" key="1">
    <source>
        <dbReference type="EMBL" id="CAA7392774.1"/>
    </source>
</evidence>
<reference evidence="1" key="1">
    <citation type="submission" date="2020-02" db="EMBL/GenBank/DDBJ databases">
        <authorList>
            <person name="Scholz U."/>
            <person name="Mascher M."/>
            <person name="Fiebig A."/>
        </authorList>
    </citation>
    <scope>NUCLEOTIDE SEQUENCE</scope>
</reference>
<dbReference type="AlphaFoldDB" id="A0A7I8K5D2"/>
<sequence length="215" mass="23466">MSSFNKGDYTGAGSFDDLLIQDLMGRLQLRSPSLTADSLLSDGLDDFLFPKEPLSPETIAGGEERSLLSREEANLEKEIIRIVRSGRAAEVLLPNSGQSVSIGDHNICIGHHEEPGSEYRVWEWHGHIMLFDDENGFSPEYVYGNYFESIPAPAREKEITAAPAAAGGKEGQKGGKDESAKSSGLRYLIVGEENLPGEDCRRVLHRNFLSSGPAS</sequence>